<reference evidence="2 3" key="1">
    <citation type="submission" date="2013-06" db="EMBL/GenBank/DDBJ databases">
        <title>Rumen cellulosomics: divergent fiber-degrading strategies revealed by comparative genome-wide analysis of six Ruminococcal strains.</title>
        <authorList>
            <person name="Dassa B."/>
            <person name="Borovok I."/>
            <person name="Lamed R."/>
            <person name="Flint H."/>
            <person name="Yeoman C.J."/>
            <person name="White B."/>
            <person name="Bayer E.A."/>
        </authorList>
    </citation>
    <scope>NUCLEOTIDE SEQUENCE [LARGE SCALE GENOMIC DNA]</scope>
    <source>
        <strain evidence="2 3">SY3</strain>
    </source>
</reference>
<sequence length="164" mass="18574">MKKDTKLYNMIFPIWLLVFIPWLVFPAAVLNFGIDTLVLLLALRHLGVTSKKTVWKKSIIRVVIFGFLGDIAGALAMFGIGLALDEMDFDIYNKLMYNPWSNIAALCIALGCMVFASFVIYKLDKRFAFTKTALTEIQKKKTALAMAVFTTPILFIVPTEPFFY</sequence>
<dbReference type="AlphaFoldDB" id="A0A011VY53"/>
<dbReference type="RefSeq" id="WP_037286130.1">
    <property type="nucleotide sequence ID" value="NZ_JEOB01000002.1"/>
</dbReference>
<feature type="transmembrane region" description="Helical" evidence="1">
    <location>
        <begin position="103"/>
        <end position="121"/>
    </location>
</feature>
<gene>
    <name evidence="2" type="ORF">RASY3_06215</name>
</gene>
<dbReference type="EMBL" id="JEOB01000002">
    <property type="protein sequence ID" value="EXM39478.1"/>
    <property type="molecule type" value="Genomic_DNA"/>
</dbReference>
<evidence type="ECO:0000313" key="2">
    <source>
        <dbReference type="EMBL" id="EXM39478.1"/>
    </source>
</evidence>
<dbReference type="PATRIC" id="fig|1341156.4.peg.1659"/>
<accession>A0A011VY53</accession>
<keyword evidence="1" id="KW-0812">Transmembrane</keyword>
<proteinExistence type="predicted"/>
<feature type="transmembrane region" description="Helical" evidence="1">
    <location>
        <begin position="30"/>
        <end position="47"/>
    </location>
</feature>
<feature type="transmembrane region" description="Helical" evidence="1">
    <location>
        <begin position="142"/>
        <end position="159"/>
    </location>
</feature>
<dbReference type="Proteomes" id="UP000021369">
    <property type="component" value="Unassembled WGS sequence"/>
</dbReference>
<keyword evidence="1" id="KW-1133">Transmembrane helix</keyword>
<name>A0A011VY53_RUMAL</name>
<keyword evidence="3" id="KW-1185">Reference proteome</keyword>
<protein>
    <submittedName>
        <fullName evidence="2">Uncharacterized protein</fullName>
    </submittedName>
</protein>
<organism evidence="2 3">
    <name type="scientific">Ruminococcus albus SY3</name>
    <dbReference type="NCBI Taxonomy" id="1341156"/>
    <lineage>
        <taxon>Bacteria</taxon>
        <taxon>Bacillati</taxon>
        <taxon>Bacillota</taxon>
        <taxon>Clostridia</taxon>
        <taxon>Eubacteriales</taxon>
        <taxon>Oscillospiraceae</taxon>
        <taxon>Ruminococcus</taxon>
    </lineage>
</organism>
<comment type="caution">
    <text evidence="2">The sequence shown here is derived from an EMBL/GenBank/DDBJ whole genome shotgun (WGS) entry which is preliminary data.</text>
</comment>
<feature type="transmembrane region" description="Helical" evidence="1">
    <location>
        <begin position="59"/>
        <end position="83"/>
    </location>
</feature>
<evidence type="ECO:0000256" key="1">
    <source>
        <dbReference type="SAM" id="Phobius"/>
    </source>
</evidence>
<dbReference type="OrthoDB" id="2085510at2"/>
<evidence type="ECO:0000313" key="3">
    <source>
        <dbReference type="Proteomes" id="UP000021369"/>
    </source>
</evidence>
<keyword evidence="1" id="KW-0472">Membrane</keyword>